<dbReference type="PANTHER" id="PTHR24166">
    <property type="entry name" value="ROLLING PEBBLES, ISOFORM B"/>
    <property type="match status" value="1"/>
</dbReference>
<name>A0A7S4JBL1_9STRA</name>
<reference evidence="4" key="1">
    <citation type="submission" date="2021-01" db="EMBL/GenBank/DDBJ databases">
        <authorList>
            <person name="Corre E."/>
            <person name="Pelletier E."/>
            <person name="Niang G."/>
            <person name="Scheremetjew M."/>
            <person name="Finn R."/>
            <person name="Kale V."/>
            <person name="Holt S."/>
            <person name="Cochrane G."/>
            <person name="Meng A."/>
            <person name="Brown T."/>
            <person name="Cohen L."/>
        </authorList>
    </citation>
    <scope>NUCLEOTIDE SEQUENCE</scope>
    <source>
        <strain evidence="4">Isolate 1302-5</strain>
    </source>
</reference>
<dbReference type="InterPro" id="IPR036770">
    <property type="entry name" value="Ankyrin_rpt-contain_sf"/>
</dbReference>
<dbReference type="InterPro" id="IPR050889">
    <property type="entry name" value="Dendritic_Spine_Reg/Scaffold"/>
</dbReference>
<feature type="compositionally biased region" description="Basic residues" evidence="3">
    <location>
        <begin position="366"/>
        <end position="379"/>
    </location>
</feature>
<feature type="region of interest" description="Disordered" evidence="3">
    <location>
        <begin position="359"/>
        <end position="411"/>
    </location>
</feature>
<dbReference type="PANTHER" id="PTHR24166:SF48">
    <property type="entry name" value="PROTEIN VAPYRIN"/>
    <property type="match status" value="1"/>
</dbReference>
<accession>A0A7S4JBL1</accession>
<evidence type="ECO:0000313" key="4">
    <source>
        <dbReference type="EMBL" id="CAE2258493.1"/>
    </source>
</evidence>
<dbReference type="AlphaFoldDB" id="A0A7S4JBL1"/>
<gene>
    <name evidence="4" type="ORF">OAUR00152_LOCUS25457</name>
</gene>
<dbReference type="SMART" id="SM00248">
    <property type="entry name" value="ANK"/>
    <property type="match status" value="4"/>
</dbReference>
<keyword evidence="2" id="KW-0040">ANK repeat</keyword>
<dbReference type="EMBL" id="HBKQ01036918">
    <property type="protein sequence ID" value="CAE2258493.1"/>
    <property type="molecule type" value="Transcribed_RNA"/>
</dbReference>
<protein>
    <submittedName>
        <fullName evidence="4">Uncharacterized protein</fullName>
    </submittedName>
</protein>
<dbReference type="SUPFAM" id="SSF48403">
    <property type="entry name" value="Ankyrin repeat"/>
    <property type="match status" value="1"/>
</dbReference>
<organism evidence="4">
    <name type="scientific">Odontella aurita</name>
    <dbReference type="NCBI Taxonomy" id="265563"/>
    <lineage>
        <taxon>Eukaryota</taxon>
        <taxon>Sar</taxon>
        <taxon>Stramenopiles</taxon>
        <taxon>Ochrophyta</taxon>
        <taxon>Bacillariophyta</taxon>
        <taxon>Mediophyceae</taxon>
        <taxon>Biddulphiophycidae</taxon>
        <taxon>Eupodiscales</taxon>
        <taxon>Odontellaceae</taxon>
        <taxon>Odontella</taxon>
    </lineage>
</organism>
<dbReference type="InterPro" id="IPR002110">
    <property type="entry name" value="Ankyrin_rpt"/>
</dbReference>
<evidence type="ECO:0000256" key="2">
    <source>
        <dbReference type="ARBA" id="ARBA00023043"/>
    </source>
</evidence>
<dbReference type="Gene3D" id="1.25.40.20">
    <property type="entry name" value="Ankyrin repeat-containing domain"/>
    <property type="match status" value="1"/>
</dbReference>
<evidence type="ECO:0000256" key="3">
    <source>
        <dbReference type="SAM" id="MobiDB-lite"/>
    </source>
</evidence>
<evidence type="ECO:0000256" key="1">
    <source>
        <dbReference type="ARBA" id="ARBA00022737"/>
    </source>
</evidence>
<proteinExistence type="predicted"/>
<keyword evidence="1" id="KW-0677">Repeat</keyword>
<sequence length="546" mass="59924">MHGRQRQPIHSLKLPRKLLDGRRTICKIIADLPPKCSQEHIRSILEPVVEGIISDRTLDSSGDARVSDYGEGVTPIMVACDKSELACLEFIEQTINKLGSSEDIRMMIDLMGHPFDRCLDECGGNSAAHLAASTGFTDGVDFLVAVLENIASKHEERLAEILKNIHSNLDSGKDLDKCSQAMRDENAVSVERRDLYLAILSTGNAHSDTPLMIASASGHASFLNHVLMKMLPDGWEGTTLVSQPSGNENRLARVRRAFELKNSSGDTALSLACGHGYSDVIEVLIGSVVGVKYDDLEHAKAIVAKTDEALKLMIQKHGRNQMESYKRRGKNVKRCLVMLQIKQAKTAQETMDNLLMEEQQKETHAKAKTSSRRKKKKSGRSAMKLTPSISDHKHNPLDNGTTSQIGSDDDSAYSVKDQTLHEIIHTDRSQCNDVSPLSISSSRCDIHNAIKGDTLAFASKIPEEENPTDEVTVAGNGDGEKDEGGTTLEAEMESLCLDTSMLLLTPHGMAMKLSPSQLDVVENVLEQQLAAVQQARRIQSRLLSQK</sequence>